<gene>
    <name evidence="1" type="ORF">RRG08_031099</name>
</gene>
<name>A0AAE0ZFD1_9GAST</name>
<reference evidence="1" key="1">
    <citation type="journal article" date="2023" name="G3 (Bethesda)">
        <title>A reference genome for the long-term kleptoplast-retaining sea slug Elysia crispata morphotype clarki.</title>
        <authorList>
            <person name="Eastman K.E."/>
            <person name="Pendleton A.L."/>
            <person name="Shaikh M.A."/>
            <person name="Suttiyut T."/>
            <person name="Ogas R."/>
            <person name="Tomko P."/>
            <person name="Gavelis G."/>
            <person name="Widhalm J.R."/>
            <person name="Wisecaver J.H."/>
        </authorList>
    </citation>
    <scope>NUCLEOTIDE SEQUENCE</scope>
    <source>
        <strain evidence="1">ECLA1</strain>
    </source>
</reference>
<sequence length="115" mass="13578">MEVSRGPRQKISLPEPLHLWPGQINGVCLVLARRSSLLESRDILRSRGLISRGSAWAVFDHRQKYENPIWQSSQRSTEVDKIKWGQRLSYYTWKEMHSNGVIQASYFDWYNPEWS</sequence>
<proteinExistence type="predicted"/>
<protein>
    <submittedName>
        <fullName evidence="1">Uncharacterized protein</fullName>
    </submittedName>
</protein>
<dbReference type="EMBL" id="JAWDGP010004062">
    <property type="protein sequence ID" value="KAK3768307.1"/>
    <property type="molecule type" value="Genomic_DNA"/>
</dbReference>
<comment type="caution">
    <text evidence="1">The sequence shown here is derived from an EMBL/GenBank/DDBJ whole genome shotgun (WGS) entry which is preliminary data.</text>
</comment>
<keyword evidence="2" id="KW-1185">Reference proteome</keyword>
<evidence type="ECO:0000313" key="2">
    <source>
        <dbReference type="Proteomes" id="UP001283361"/>
    </source>
</evidence>
<accession>A0AAE0ZFD1</accession>
<organism evidence="1 2">
    <name type="scientific">Elysia crispata</name>
    <name type="common">lettuce slug</name>
    <dbReference type="NCBI Taxonomy" id="231223"/>
    <lineage>
        <taxon>Eukaryota</taxon>
        <taxon>Metazoa</taxon>
        <taxon>Spiralia</taxon>
        <taxon>Lophotrochozoa</taxon>
        <taxon>Mollusca</taxon>
        <taxon>Gastropoda</taxon>
        <taxon>Heterobranchia</taxon>
        <taxon>Euthyneura</taxon>
        <taxon>Panpulmonata</taxon>
        <taxon>Sacoglossa</taxon>
        <taxon>Placobranchoidea</taxon>
        <taxon>Plakobranchidae</taxon>
        <taxon>Elysia</taxon>
    </lineage>
</organism>
<dbReference type="Proteomes" id="UP001283361">
    <property type="component" value="Unassembled WGS sequence"/>
</dbReference>
<dbReference type="AlphaFoldDB" id="A0AAE0ZFD1"/>
<evidence type="ECO:0000313" key="1">
    <source>
        <dbReference type="EMBL" id="KAK3768307.1"/>
    </source>
</evidence>